<dbReference type="PROSITE" id="PS51755">
    <property type="entry name" value="OMPR_PHOB"/>
    <property type="match status" value="1"/>
</dbReference>
<keyword evidence="5" id="KW-0804">Transcription</keyword>
<dbReference type="GO" id="GO:0003677">
    <property type="term" value="F:DNA binding"/>
    <property type="evidence" value="ECO:0007669"/>
    <property type="project" value="UniProtKB-UniRule"/>
</dbReference>
<dbReference type="InterPro" id="IPR036388">
    <property type="entry name" value="WH-like_DNA-bd_sf"/>
</dbReference>
<dbReference type="EMBL" id="QOIN01000046">
    <property type="protein sequence ID" value="RCG21297.1"/>
    <property type="molecule type" value="Genomic_DNA"/>
</dbReference>
<dbReference type="Pfam" id="PF03704">
    <property type="entry name" value="BTAD"/>
    <property type="match status" value="1"/>
</dbReference>
<gene>
    <name evidence="8" type="ORF">DTL70_17765</name>
</gene>
<keyword evidence="9" id="KW-1185">Reference proteome</keyword>
<dbReference type="GO" id="GO:0006355">
    <property type="term" value="P:regulation of DNA-templated transcription"/>
    <property type="evidence" value="ECO:0007669"/>
    <property type="project" value="InterPro"/>
</dbReference>
<dbReference type="SMART" id="SM01043">
    <property type="entry name" value="BTAD"/>
    <property type="match status" value="1"/>
</dbReference>
<name>A0A367EV78_9ACTN</name>
<reference evidence="8 9" key="1">
    <citation type="submission" date="2018-06" db="EMBL/GenBank/DDBJ databases">
        <title>Streptomyces reniochalinae sp. nov. and Streptomyces diacarnus sp. nov. from marine sponges.</title>
        <authorList>
            <person name="Li L."/>
        </authorList>
    </citation>
    <scope>NUCLEOTIDE SEQUENCE [LARGE SCALE GENOMIC DNA]</scope>
    <source>
        <strain evidence="8 9">LHW51701</strain>
    </source>
</reference>
<evidence type="ECO:0000256" key="6">
    <source>
        <dbReference type="PROSITE-ProRule" id="PRU01091"/>
    </source>
</evidence>
<dbReference type="Gene3D" id="1.25.40.10">
    <property type="entry name" value="Tetratricopeptide repeat domain"/>
    <property type="match status" value="1"/>
</dbReference>
<protein>
    <submittedName>
        <fullName evidence="8">SARP family transcriptional regulator</fullName>
    </submittedName>
</protein>
<dbReference type="Gene3D" id="1.10.10.10">
    <property type="entry name" value="Winged helix-like DNA-binding domain superfamily/Winged helix DNA-binding domain"/>
    <property type="match status" value="1"/>
</dbReference>
<dbReference type="InterPro" id="IPR005158">
    <property type="entry name" value="BTAD"/>
</dbReference>
<evidence type="ECO:0000256" key="5">
    <source>
        <dbReference type="ARBA" id="ARBA00023163"/>
    </source>
</evidence>
<dbReference type="PANTHER" id="PTHR35807:SF1">
    <property type="entry name" value="TRANSCRIPTIONAL REGULATOR REDD"/>
    <property type="match status" value="1"/>
</dbReference>
<proteinExistence type="inferred from homology"/>
<dbReference type="SMART" id="SM00862">
    <property type="entry name" value="Trans_reg_C"/>
    <property type="match status" value="1"/>
</dbReference>
<organism evidence="8 9">
    <name type="scientific">Streptomyces diacarni</name>
    <dbReference type="NCBI Taxonomy" id="2800381"/>
    <lineage>
        <taxon>Bacteria</taxon>
        <taxon>Bacillati</taxon>
        <taxon>Actinomycetota</taxon>
        <taxon>Actinomycetes</taxon>
        <taxon>Kitasatosporales</taxon>
        <taxon>Streptomycetaceae</taxon>
        <taxon>Streptomyces</taxon>
    </lineage>
</organism>
<dbReference type="RefSeq" id="WP_114022932.1">
    <property type="nucleotide sequence ID" value="NZ_JBEYTF010000002.1"/>
</dbReference>
<feature type="DNA-binding region" description="OmpR/PhoB-type" evidence="6">
    <location>
        <begin position="1"/>
        <end position="94"/>
    </location>
</feature>
<dbReference type="InterPro" id="IPR001867">
    <property type="entry name" value="OmpR/PhoB-type_DNA-bd"/>
</dbReference>
<evidence type="ECO:0000256" key="1">
    <source>
        <dbReference type="ARBA" id="ARBA00005820"/>
    </source>
</evidence>
<evidence type="ECO:0000256" key="3">
    <source>
        <dbReference type="ARBA" id="ARBA00023015"/>
    </source>
</evidence>
<dbReference type="CDD" id="cd15831">
    <property type="entry name" value="BTAD"/>
    <property type="match status" value="1"/>
</dbReference>
<keyword evidence="4 6" id="KW-0238">DNA-binding</keyword>
<dbReference type="Proteomes" id="UP000252914">
    <property type="component" value="Unassembled WGS sequence"/>
</dbReference>
<sequence length="269" mass="29434">MEIDILGPFSVSCEGHTVGVRASKVRAMLATLALEPGHVVSHVDLADELWAGHPVGNPRNALQAHATRVRRLLGHTEQHAAVLRAVPNGYLLNISRDCVDGNRFLDHAARGADALLGAPGTALHHLESALALWRGPALLDAGDGLRCRSAATLFEERRLTVFEDLASARLILGDESRVIADLRQLTAQYPLRERFCELLMLALYRSGRQSDALELFRLTQRRLDDELGIRPAAPLQRLHAEILSHDPALGRAGARWGRREPGRNGLPLG</sequence>
<evidence type="ECO:0000313" key="8">
    <source>
        <dbReference type="EMBL" id="RCG21297.1"/>
    </source>
</evidence>
<keyword evidence="2" id="KW-0902">Two-component regulatory system</keyword>
<dbReference type="PANTHER" id="PTHR35807">
    <property type="entry name" value="TRANSCRIPTIONAL REGULATOR REDD-RELATED"/>
    <property type="match status" value="1"/>
</dbReference>
<accession>A0A367EV78</accession>
<dbReference type="AlphaFoldDB" id="A0A367EV78"/>
<dbReference type="InterPro" id="IPR016032">
    <property type="entry name" value="Sig_transdc_resp-reg_C-effctor"/>
</dbReference>
<dbReference type="GO" id="GO:0000160">
    <property type="term" value="P:phosphorelay signal transduction system"/>
    <property type="evidence" value="ECO:0007669"/>
    <property type="project" value="UniProtKB-KW"/>
</dbReference>
<evidence type="ECO:0000259" key="7">
    <source>
        <dbReference type="PROSITE" id="PS51755"/>
    </source>
</evidence>
<evidence type="ECO:0000256" key="2">
    <source>
        <dbReference type="ARBA" id="ARBA00023012"/>
    </source>
</evidence>
<comment type="caution">
    <text evidence="8">The sequence shown here is derived from an EMBL/GenBank/DDBJ whole genome shotgun (WGS) entry which is preliminary data.</text>
</comment>
<keyword evidence="3" id="KW-0805">Transcription regulation</keyword>
<feature type="domain" description="OmpR/PhoB-type" evidence="7">
    <location>
        <begin position="1"/>
        <end position="94"/>
    </location>
</feature>
<dbReference type="SUPFAM" id="SSF46894">
    <property type="entry name" value="C-terminal effector domain of the bipartite response regulators"/>
    <property type="match status" value="1"/>
</dbReference>
<dbReference type="Pfam" id="PF00486">
    <property type="entry name" value="Trans_reg_C"/>
    <property type="match status" value="1"/>
</dbReference>
<comment type="similarity">
    <text evidence="1">Belongs to the AfsR/DnrI/RedD regulatory family.</text>
</comment>
<dbReference type="InterPro" id="IPR051677">
    <property type="entry name" value="AfsR-DnrI-RedD_regulator"/>
</dbReference>
<evidence type="ECO:0000256" key="4">
    <source>
        <dbReference type="ARBA" id="ARBA00023125"/>
    </source>
</evidence>
<dbReference type="SUPFAM" id="SSF48452">
    <property type="entry name" value="TPR-like"/>
    <property type="match status" value="1"/>
</dbReference>
<evidence type="ECO:0000313" key="9">
    <source>
        <dbReference type="Proteomes" id="UP000252914"/>
    </source>
</evidence>
<dbReference type="InterPro" id="IPR011990">
    <property type="entry name" value="TPR-like_helical_dom_sf"/>
</dbReference>